<evidence type="ECO:0000256" key="4">
    <source>
        <dbReference type="SAM" id="MobiDB-lite"/>
    </source>
</evidence>
<dbReference type="Gene3D" id="1.10.260.40">
    <property type="entry name" value="lambda repressor-like DNA-binding domains"/>
    <property type="match status" value="1"/>
</dbReference>
<sequence>MSGQRGRNAGGGATGGDGARPGRPTIRQVAEAAGVSVATVSRVFAGSAAVSAELTRRVHEAAGRLGYAPHVVAQSLASGRSNIIGILVPNLANPHFYSLIKYVLHDAARDGYQVLVADSDESPAAERELGLSLLRRADGLILSAPRSGPATFREFVAEGRPVLMVDRKIDDPVMSSVVVDAFGAMRDLLQHLAGLGHEHLAYLHGPARSWQEQERWRAVRGFRRQGLRVDELTATESLDDGRRVADEVLATGCTAVAAYNDLAAISLVGALAERGIRVPEDVSVTGYDDIPFGRFMAPPLTTVRAPQRDVAAAAWLAMRGLLEGQRPGARTVLSAEPVIRRSTGAPRPAAGAR</sequence>
<evidence type="ECO:0000259" key="5">
    <source>
        <dbReference type="PROSITE" id="PS50932"/>
    </source>
</evidence>
<reference evidence="7" key="1">
    <citation type="journal article" date="2019" name="Int. J. Syst. Evol. Microbiol.">
        <title>The Global Catalogue of Microorganisms (GCM) 10K type strain sequencing project: providing services to taxonomists for standard genome sequencing and annotation.</title>
        <authorList>
            <consortium name="The Broad Institute Genomics Platform"/>
            <consortium name="The Broad Institute Genome Sequencing Center for Infectious Disease"/>
            <person name="Wu L."/>
            <person name="Ma J."/>
        </authorList>
    </citation>
    <scope>NUCLEOTIDE SEQUENCE [LARGE SCALE GENOMIC DNA]</scope>
    <source>
        <strain evidence="7">JCM 3325</strain>
    </source>
</reference>
<evidence type="ECO:0000256" key="3">
    <source>
        <dbReference type="ARBA" id="ARBA00023163"/>
    </source>
</evidence>
<dbReference type="EMBL" id="BAAARW010000050">
    <property type="protein sequence ID" value="GAA2459651.1"/>
    <property type="molecule type" value="Genomic_DNA"/>
</dbReference>
<dbReference type="SUPFAM" id="SSF53822">
    <property type="entry name" value="Periplasmic binding protein-like I"/>
    <property type="match status" value="1"/>
</dbReference>
<dbReference type="PROSITE" id="PS50932">
    <property type="entry name" value="HTH_LACI_2"/>
    <property type="match status" value="1"/>
</dbReference>
<dbReference type="PANTHER" id="PTHR30146:SF138">
    <property type="entry name" value="TRANSCRIPTIONAL REGULATORY PROTEIN"/>
    <property type="match status" value="1"/>
</dbReference>
<evidence type="ECO:0000313" key="6">
    <source>
        <dbReference type="EMBL" id="GAA2459651.1"/>
    </source>
</evidence>
<gene>
    <name evidence="6" type="ORF">GCM10010191_94930</name>
</gene>
<dbReference type="RefSeq" id="WP_344598687.1">
    <property type="nucleotide sequence ID" value="NZ_BAAARW010000050.1"/>
</dbReference>
<dbReference type="InterPro" id="IPR000843">
    <property type="entry name" value="HTH_LacI"/>
</dbReference>
<feature type="domain" description="HTH lacI-type" evidence="5">
    <location>
        <begin position="24"/>
        <end position="78"/>
    </location>
</feature>
<feature type="compositionally biased region" description="Gly residues" evidence="4">
    <location>
        <begin position="8"/>
        <end position="19"/>
    </location>
</feature>
<feature type="region of interest" description="Disordered" evidence="4">
    <location>
        <begin position="1"/>
        <end position="24"/>
    </location>
</feature>
<evidence type="ECO:0000256" key="1">
    <source>
        <dbReference type="ARBA" id="ARBA00023015"/>
    </source>
</evidence>
<evidence type="ECO:0000313" key="7">
    <source>
        <dbReference type="Proteomes" id="UP001501231"/>
    </source>
</evidence>
<dbReference type="Pfam" id="PF00356">
    <property type="entry name" value="LacI"/>
    <property type="match status" value="1"/>
</dbReference>
<dbReference type="InterPro" id="IPR028082">
    <property type="entry name" value="Peripla_BP_I"/>
</dbReference>
<dbReference type="SMART" id="SM00354">
    <property type="entry name" value="HTH_LACI"/>
    <property type="match status" value="1"/>
</dbReference>
<dbReference type="CDD" id="cd01392">
    <property type="entry name" value="HTH_LacI"/>
    <property type="match status" value="1"/>
</dbReference>
<dbReference type="InterPro" id="IPR010982">
    <property type="entry name" value="Lambda_DNA-bd_dom_sf"/>
</dbReference>
<organism evidence="6 7">
    <name type="scientific">Actinomadura vinacea</name>
    <dbReference type="NCBI Taxonomy" id="115336"/>
    <lineage>
        <taxon>Bacteria</taxon>
        <taxon>Bacillati</taxon>
        <taxon>Actinomycetota</taxon>
        <taxon>Actinomycetes</taxon>
        <taxon>Streptosporangiales</taxon>
        <taxon>Thermomonosporaceae</taxon>
        <taxon>Actinomadura</taxon>
    </lineage>
</organism>
<keyword evidence="7" id="KW-1185">Reference proteome</keyword>
<dbReference type="InterPro" id="IPR046335">
    <property type="entry name" value="LacI/GalR-like_sensor"/>
</dbReference>
<dbReference type="Gene3D" id="3.40.50.2300">
    <property type="match status" value="2"/>
</dbReference>
<dbReference type="PANTHER" id="PTHR30146">
    <property type="entry name" value="LACI-RELATED TRANSCRIPTIONAL REPRESSOR"/>
    <property type="match status" value="1"/>
</dbReference>
<keyword evidence="2" id="KW-0238">DNA-binding</keyword>
<keyword evidence="1" id="KW-0805">Transcription regulation</keyword>
<accession>A0ABP5XS26</accession>
<dbReference type="CDD" id="cd06267">
    <property type="entry name" value="PBP1_LacI_sugar_binding-like"/>
    <property type="match status" value="1"/>
</dbReference>
<dbReference type="SUPFAM" id="SSF47413">
    <property type="entry name" value="lambda repressor-like DNA-binding domains"/>
    <property type="match status" value="1"/>
</dbReference>
<evidence type="ECO:0000256" key="2">
    <source>
        <dbReference type="ARBA" id="ARBA00023125"/>
    </source>
</evidence>
<protein>
    <recommendedName>
        <fullName evidence="5">HTH lacI-type domain-containing protein</fullName>
    </recommendedName>
</protein>
<keyword evidence="3" id="KW-0804">Transcription</keyword>
<dbReference type="Proteomes" id="UP001501231">
    <property type="component" value="Unassembled WGS sequence"/>
</dbReference>
<comment type="caution">
    <text evidence="6">The sequence shown here is derived from an EMBL/GenBank/DDBJ whole genome shotgun (WGS) entry which is preliminary data.</text>
</comment>
<name>A0ABP5XS26_9ACTN</name>
<dbReference type="Pfam" id="PF13377">
    <property type="entry name" value="Peripla_BP_3"/>
    <property type="match status" value="1"/>
</dbReference>
<proteinExistence type="predicted"/>